<reference evidence="10 11" key="1">
    <citation type="submission" date="2020-11" db="EMBL/GenBank/DDBJ databases">
        <title>Arthrobacter antarcticus sp. nov., isolated from Antarctic Soil.</title>
        <authorList>
            <person name="Li J."/>
        </authorList>
    </citation>
    <scope>NUCLEOTIDE SEQUENCE [LARGE SCALE GENOMIC DNA]</scope>
    <source>
        <strain evidence="10 11">Z1-20</strain>
    </source>
</reference>
<dbReference type="Gene3D" id="1.20.1250.20">
    <property type="entry name" value="MFS general substrate transporter like domains"/>
    <property type="match status" value="2"/>
</dbReference>
<dbReference type="FunFam" id="1.20.1250.20:FF:000126">
    <property type="entry name" value="MFS transporter permease"/>
    <property type="match status" value="1"/>
</dbReference>
<feature type="transmembrane region" description="Helical" evidence="8">
    <location>
        <begin position="105"/>
        <end position="126"/>
    </location>
</feature>
<evidence type="ECO:0000256" key="6">
    <source>
        <dbReference type="ARBA" id="ARBA00058119"/>
    </source>
</evidence>
<feature type="transmembrane region" description="Helical" evidence="8">
    <location>
        <begin position="80"/>
        <end position="99"/>
    </location>
</feature>
<dbReference type="PANTHER" id="PTHR43791:SF36">
    <property type="entry name" value="TRANSPORTER, PUTATIVE (AFU_ORTHOLOGUE AFUA_6G08340)-RELATED"/>
    <property type="match status" value="1"/>
</dbReference>
<dbReference type="PANTHER" id="PTHR43791">
    <property type="entry name" value="PERMEASE-RELATED"/>
    <property type="match status" value="1"/>
</dbReference>
<evidence type="ECO:0000256" key="4">
    <source>
        <dbReference type="ARBA" id="ARBA00022989"/>
    </source>
</evidence>
<evidence type="ECO:0000256" key="5">
    <source>
        <dbReference type="ARBA" id="ARBA00023136"/>
    </source>
</evidence>
<dbReference type="AlphaFoldDB" id="A0A931CPF5"/>
<evidence type="ECO:0000256" key="7">
    <source>
        <dbReference type="ARBA" id="ARBA00074139"/>
    </source>
</evidence>
<dbReference type="CDD" id="cd17319">
    <property type="entry name" value="MFS_ExuT_GudP_like"/>
    <property type="match status" value="1"/>
</dbReference>
<keyword evidence="3 8" id="KW-0812">Transmembrane</keyword>
<gene>
    <name evidence="10" type="ORF">IV500_04050</name>
</gene>
<feature type="transmembrane region" description="Helical" evidence="8">
    <location>
        <begin position="173"/>
        <end position="196"/>
    </location>
</feature>
<evidence type="ECO:0000256" key="8">
    <source>
        <dbReference type="SAM" id="Phobius"/>
    </source>
</evidence>
<dbReference type="Proteomes" id="UP000655366">
    <property type="component" value="Unassembled WGS sequence"/>
</dbReference>
<dbReference type="EMBL" id="JADNYM010000004">
    <property type="protein sequence ID" value="MBG0738594.1"/>
    <property type="molecule type" value="Genomic_DNA"/>
</dbReference>
<keyword evidence="11" id="KW-1185">Reference proteome</keyword>
<comment type="caution">
    <text evidence="10">The sequence shown here is derived from an EMBL/GenBank/DDBJ whole genome shotgun (WGS) entry which is preliminary data.</text>
</comment>
<dbReference type="FunFam" id="1.20.1250.20:FF:000018">
    <property type="entry name" value="MFS transporter permease"/>
    <property type="match status" value="1"/>
</dbReference>
<feature type="transmembrane region" description="Helical" evidence="8">
    <location>
        <begin position="338"/>
        <end position="357"/>
    </location>
</feature>
<dbReference type="PROSITE" id="PS50850">
    <property type="entry name" value="MFS"/>
    <property type="match status" value="1"/>
</dbReference>
<evidence type="ECO:0000313" key="11">
    <source>
        <dbReference type="Proteomes" id="UP000655366"/>
    </source>
</evidence>
<comment type="subcellular location">
    <subcellularLocation>
        <location evidence="1">Cell membrane</location>
        <topology evidence="1">Multi-pass membrane protein</topology>
    </subcellularLocation>
</comment>
<feature type="transmembrane region" description="Helical" evidence="8">
    <location>
        <begin position="138"/>
        <end position="161"/>
    </location>
</feature>
<organism evidence="10 11">
    <name type="scientific">Arthrobacter terrae</name>
    <dbReference type="NCBI Taxonomy" id="2935737"/>
    <lineage>
        <taxon>Bacteria</taxon>
        <taxon>Bacillati</taxon>
        <taxon>Actinomycetota</taxon>
        <taxon>Actinomycetes</taxon>
        <taxon>Micrococcales</taxon>
        <taxon>Micrococcaceae</taxon>
        <taxon>Arthrobacter</taxon>
    </lineage>
</organism>
<keyword evidence="4 8" id="KW-1133">Transmembrane helix</keyword>
<sequence>MRKRVMRKVAWRLSPFLGLLYFINYLDRTNIAFAAPHGMNAALGFTASTFGLASGLFFVGYLLLEVPSNLALHKFGARRWIARIMVSWGIIATIMTWVPNAGTMYVLRFLLGVAEAGFFPGIILYLTFWFPKRERARAVALFMLAVPLSSAIGSPLSAWLITSGHQVFGGLDGWRFMFLVEGLPAIIVGIICWFYLTDRPADAKWLDEDERVWLSREMEAEEAQTAQRYHVTLKQALTQGRIWALAFVYFGIVYGLYAIGFFLPTIIAGFKKEFHTDFSVLQQGFIVAIPYVFGCFSMYFWAKHGDKTGERVWHVALPTIVGGIAIPIALYLSSPVAAMIAITVCTMGICAALPTFWPLPTMFLSGAAAAAGVALINSVGNTAGFIGPYVTGWLADITGTQQAGMWVVGLAMVAAGVVALILKAAPKSDDDEMVKADRLG</sequence>
<comment type="function">
    <text evidence="6">Component of the tartrate utilization system and may allow entry of tartrate and tartrate dehydrogenase.</text>
</comment>
<feature type="transmembrane region" description="Helical" evidence="8">
    <location>
        <begin position="242"/>
        <end position="268"/>
    </location>
</feature>
<dbReference type="Pfam" id="PF07690">
    <property type="entry name" value="MFS_1"/>
    <property type="match status" value="1"/>
</dbReference>
<evidence type="ECO:0000256" key="2">
    <source>
        <dbReference type="ARBA" id="ARBA00022448"/>
    </source>
</evidence>
<feature type="transmembrane region" description="Helical" evidence="8">
    <location>
        <begin position="369"/>
        <end position="391"/>
    </location>
</feature>
<feature type="transmembrane region" description="Helical" evidence="8">
    <location>
        <begin position="44"/>
        <end position="64"/>
    </location>
</feature>
<name>A0A931CPF5_9MICC</name>
<evidence type="ECO:0000256" key="1">
    <source>
        <dbReference type="ARBA" id="ARBA00004651"/>
    </source>
</evidence>
<feature type="transmembrane region" description="Helical" evidence="8">
    <location>
        <begin position="312"/>
        <end position="332"/>
    </location>
</feature>
<keyword evidence="5 8" id="KW-0472">Membrane</keyword>
<feature type="transmembrane region" description="Helical" evidence="8">
    <location>
        <begin position="403"/>
        <end position="425"/>
    </location>
</feature>
<proteinExistence type="predicted"/>
<feature type="transmembrane region" description="Helical" evidence="8">
    <location>
        <begin position="280"/>
        <end position="300"/>
    </location>
</feature>
<dbReference type="InterPro" id="IPR020846">
    <property type="entry name" value="MFS_dom"/>
</dbReference>
<accession>A0A931CPF5</accession>
<keyword evidence="2" id="KW-0813">Transport</keyword>
<evidence type="ECO:0000313" key="10">
    <source>
        <dbReference type="EMBL" id="MBG0738594.1"/>
    </source>
</evidence>
<dbReference type="InterPro" id="IPR011701">
    <property type="entry name" value="MFS"/>
</dbReference>
<dbReference type="SUPFAM" id="SSF103473">
    <property type="entry name" value="MFS general substrate transporter"/>
    <property type="match status" value="1"/>
</dbReference>
<feature type="domain" description="Major facilitator superfamily (MFS) profile" evidence="9">
    <location>
        <begin position="13"/>
        <end position="427"/>
    </location>
</feature>
<dbReference type="GO" id="GO:0005886">
    <property type="term" value="C:plasma membrane"/>
    <property type="evidence" value="ECO:0007669"/>
    <property type="project" value="UniProtKB-SubCell"/>
</dbReference>
<evidence type="ECO:0000259" key="9">
    <source>
        <dbReference type="PROSITE" id="PS50850"/>
    </source>
</evidence>
<evidence type="ECO:0000256" key="3">
    <source>
        <dbReference type="ARBA" id="ARBA00022692"/>
    </source>
</evidence>
<dbReference type="InterPro" id="IPR036259">
    <property type="entry name" value="MFS_trans_sf"/>
</dbReference>
<dbReference type="GO" id="GO:0022857">
    <property type="term" value="F:transmembrane transporter activity"/>
    <property type="evidence" value="ECO:0007669"/>
    <property type="project" value="InterPro"/>
</dbReference>
<protein>
    <recommendedName>
        <fullName evidence="7">Putative tartrate transporter</fullName>
    </recommendedName>
</protein>